<evidence type="ECO:0000256" key="2">
    <source>
        <dbReference type="ARBA" id="ARBA00001947"/>
    </source>
</evidence>
<accession>A0ABV8MJK1</accession>
<dbReference type="InterPro" id="IPR015376">
    <property type="entry name" value="Znr_NADH_PPase"/>
</dbReference>
<dbReference type="PROSITE" id="PS00893">
    <property type="entry name" value="NUDIX_BOX"/>
    <property type="match status" value="1"/>
</dbReference>
<dbReference type="Gene3D" id="3.90.79.10">
    <property type="entry name" value="Nucleoside Triphosphate Pyrophosphohydrolase"/>
    <property type="match status" value="1"/>
</dbReference>
<keyword evidence="8" id="KW-0520">NAD</keyword>
<comment type="catalytic activity">
    <reaction evidence="9">
        <text>a 5'-end NAD(+)-phospho-ribonucleoside in mRNA + H2O = a 5'-end phospho-adenosine-phospho-ribonucleoside in mRNA + beta-nicotinamide D-ribonucleotide + 2 H(+)</text>
        <dbReference type="Rhea" id="RHEA:60876"/>
        <dbReference type="Rhea" id="RHEA-COMP:15698"/>
        <dbReference type="Rhea" id="RHEA-COMP:15719"/>
        <dbReference type="ChEBI" id="CHEBI:14649"/>
        <dbReference type="ChEBI" id="CHEBI:15377"/>
        <dbReference type="ChEBI" id="CHEBI:15378"/>
        <dbReference type="ChEBI" id="CHEBI:144029"/>
        <dbReference type="ChEBI" id="CHEBI:144051"/>
    </reaction>
    <physiologicalReaction direction="left-to-right" evidence="9">
        <dbReference type="Rhea" id="RHEA:60877"/>
    </physiologicalReaction>
</comment>
<evidence type="ECO:0000256" key="8">
    <source>
        <dbReference type="ARBA" id="ARBA00023027"/>
    </source>
</evidence>
<reference evidence="12" key="1">
    <citation type="journal article" date="2019" name="Int. J. Syst. Evol. Microbiol.">
        <title>The Global Catalogue of Microorganisms (GCM) 10K type strain sequencing project: providing services to taxonomists for standard genome sequencing and annotation.</title>
        <authorList>
            <consortium name="The Broad Institute Genomics Platform"/>
            <consortium name="The Broad Institute Genome Sequencing Center for Infectious Disease"/>
            <person name="Wu L."/>
            <person name="Ma J."/>
        </authorList>
    </citation>
    <scope>NUCLEOTIDE SEQUENCE [LARGE SCALE GENOMIC DNA]</scope>
    <source>
        <strain evidence="12">LMG 29894</strain>
    </source>
</reference>
<evidence type="ECO:0000256" key="9">
    <source>
        <dbReference type="ARBA" id="ARBA00023679"/>
    </source>
</evidence>
<dbReference type="Pfam" id="PF00293">
    <property type="entry name" value="NUDIX"/>
    <property type="match status" value="1"/>
</dbReference>
<dbReference type="InterPro" id="IPR015375">
    <property type="entry name" value="NADH_PPase-like_N"/>
</dbReference>
<comment type="cofactor">
    <cofactor evidence="2">
        <name>Zn(2+)</name>
        <dbReference type="ChEBI" id="CHEBI:29105"/>
    </cofactor>
</comment>
<evidence type="ECO:0000256" key="4">
    <source>
        <dbReference type="ARBA" id="ARBA00012381"/>
    </source>
</evidence>
<evidence type="ECO:0000256" key="7">
    <source>
        <dbReference type="ARBA" id="ARBA00022842"/>
    </source>
</evidence>
<evidence type="ECO:0000259" key="10">
    <source>
        <dbReference type="PROSITE" id="PS51462"/>
    </source>
</evidence>
<proteinExistence type="inferred from homology"/>
<evidence type="ECO:0000256" key="3">
    <source>
        <dbReference type="ARBA" id="ARBA00009595"/>
    </source>
</evidence>
<dbReference type="InterPro" id="IPR049734">
    <property type="entry name" value="NudC-like_C"/>
</dbReference>
<protein>
    <recommendedName>
        <fullName evidence="4">NAD(+) diphosphatase</fullName>
        <ecNumber evidence="4">3.6.1.22</ecNumber>
    </recommendedName>
</protein>
<gene>
    <name evidence="11" type="primary">nudC</name>
    <name evidence="11" type="ORF">ACFOW7_00440</name>
</gene>
<dbReference type="Pfam" id="PF09297">
    <property type="entry name" value="Zn_ribbon_NUD"/>
    <property type="match status" value="1"/>
</dbReference>
<comment type="caution">
    <text evidence="11">The sequence shown here is derived from an EMBL/GenBank/DDBJ whole genome shotgun (WGS) entry which is preliminary data.</text>
</comment>
<dbReference type="Gene3D" id="3.90.79.20">
    <property type="match status" value="1"/>
</dbReference>
<dbReference type="InterPro" id="IPR000086">
    <property type="entry name" value="NUDIX_hydrolase_dom"/>
</dbReference>
<dbReference type="GO" id="GO:0016787">
    <property type="term" value="F:hydrolase activity"/>
    <property type="evidence" value="ECO:0007669"/>
    <property type="project" value="UniProtKB-KW"/>
</dbReference>
<dbReference type="CDD" id="cd03429">
    <property type="entry name" value="NUDIX_NADH_pyrophosphatase_Nudt13"/>
    <property type="match status" value="1"/>
</dbReference>
<keyword evidence="12" id="KW-1185">Reference proteome</keyword>
<feature type="domain" description="Nudix hydrolase" evidence="10">
    <location>
        <begin position="135"/>
        <end position="258"/>
    </location>
</feature>
<dbReference type="InterPro" id="IPR015797">
    <property type="entry name" value="NUDIX_hydrolase-like_dom_sf"/>
</dbReference>
<keyword evidence="7" id="KW-0460">Magnesium</keyword>
<name>A0ABV8MJK1_9NEIS</name>
<dbReference type="NCBIfam" id="NF001299">
    <property type="entry name" value="PRK00241.1"/>
    <property type="match status" value="1"/>
</dbReference>
<dbReference type="EC" id="3.6.1.22" evidence="4"/>
<dbReference type="Pfam" id="PF09296">
    <property type="entry name" value="NUDIX-like"/>
    <property type="match status" value="1"/>
</dbReference>
<evidence type="ECO:0000256" key="6">
    <source>
        <dbReference type="ARBA" id="ARBA00022801"/>
    </source>
</evidence>
<dbReference type="PANTHER" id="PTHR42904:SF6">
    <property type="entry name" value="NAD-CAPPED RNA HYDROLASE NUDT12"/>
    <property type="match status" value="1"/>
</dbReference>
<keyword evidence="5" id="KW-0479">Metal-binding</keyword>
<comment type="similarity">
    <text evidence="3">Belongs to the Nudix hydrolase family. NudC subfamily.</text>
</comment>
<organism evidence="11 12">
    <name type="scientific">Chitinimonas lacunae</name>
    <dbReference type="NCBI Taxonomy" id="1963018"/>
    <lineage>
        <taxon>Bacteria</taxon>
        <taxon>Pseudomonadati</taxon>
        <taxon>Pseudomonadota</taxon>
        <taxon>Betaproteobacteria</taxon>
        <taxon>Neisseriales</taxon>
        <taxon>Chitinibacteraceae</taxon>
        <taxon>Chitinimonas</taxon>
    </lineage>
</organism>
<keyword evidence="6 11" id="KW-0378">Hydrolase</keyword>
<evidence type="ECO:0000256" key="5">
    <source>
        <dbReference type="ARBA" id="ARBA00022723"/>
    </source>
</evidence>
<sequence length="265" mass="28998">MPDFQPAVIIPATPSLQLYRFAFIDGRLLLDEEGRLAPILAAGLDLADAHYLGRLGEHDCWACQMTEVPAGLQATALRAAMMKLPAELAALAGRAAQVLEWDRSHRFCGTCATPTQLKVGERARLCPACGQLAYPRLSPAMMALVVRGRELLLARSPHFPPGVYSALAGFVEPGESVEECVAREVAEEVGLRINRPRYFGSQSWPFPHSLMLAFVADWESGDIVPQPEEIEDARWFTPETLPTMPPSLSIAGRLIRAVVAELEAR</sequence>
<dbReference type="RefSeq" id="WP_378159844.1">
    <property type="nucleotide sequence ID" value="NZ_JBHSBU010000001.1"/>
</dbReference>
<dbReference type="EMBL" id="JBHSBU010000001">
    <property type="protein sequence ID" value="MFC4157812.1"/>
    <property type="molecule type" value="Genomic_DNA"/>
</dbReference>
<evidence type="ECO:0000313" key="12">
    <source>
        <dbReference type="Proteomes" id="UP001595791"/>
    </source>
</evidence>
<dbReference type="Proteomes" id="UP001595791">
    <property type="component" value="Unassembled WGS sequence"/>
</dbReference>
<dbReference type="InterPro" id="IPR020084">
    <property type="entry name" value="NUDIX_hydrolase_CS"/>
</dbReference>
<dbReference type="SUPFAM" id="SSF55811">
    <property type="entry name" value="Nudix"/>
    <property type="match status" value="2"/>
</dbReference>
<comment type="cofactor">
    <cofactor evidence="1">
        <name>Mg(2+)</name>
        <dbReference type="ChEBI" id="CHEBI:18420"/>
    </cofactor>
</comment>
<evidence type="ECO:0000256" key="1">
    <source>
        <dbReference type="ARBA" id="ARBA00001946"/>
    </source>
</evidence>
<dbReference type="InterPro" id="IPR050241">
    <property type="entry name" value="NAD-cap_RNA_hydrolase_NudC"/>
</dbReference>
<dbReference type="PROSITE" id="PS51462">
    <property type="entry name" value="NUDIX"/>
    <property type="match status" value="1"/>
</dbReference>
<evidence type="ECO:0000313" key="11">
    <source>
        <dbReference type="EMBL" id="MFC4157812.1"/>
    </source>
</evidence>
<dbReference type="PANTHER" id="PTHR42904">
    <property type="entry name" value="NUDIX HYDROLASE, NUDC SUBFAMILY"/>
    <property type="match status" value="1"/>
</dbReference>